<sequence>MQFTAHQSTHPAQFLDTVHCTPINSPCVVLGYSSPHTNQTPRCCRYDTRHFPGPSHDLPQSQGRAPRRCRSGTDSWSELATPLPLCLSASRMVRCPVCIEACGQLGLCCSKIIMIQRLTPYYLD</sequence>
<protein>
    <submittedName>
        <fullName evidence="1">Uncharacterized protein</fullName>
    </submittedName>
</protein>
<reference evidence="1" key="2">
    <citation type="submission" date="2020-11" db="EMBL/GenBank/DDBJ databases">
        <authorList>
            <person name="McCartney M.A."/>
            <person name="Auch B."/>
            <person name="Kono T."/>
            <person name="Mallez S."/>
            <person name="Becker A."/>
            <person name="Gohl D.M."/>
            <person name="Silverstein K.A.T."/>
            <person name="Koren S."/>
            <person name="Bechman K.B."/>
            <person name="Herman A."/>
            <person name="Abrahante J.E."/>
            <person name="Garbe J."/>
        </authorList>
    </citation>
    <scope>NUCLEOTIDE SEQUENCE</scope>
    <source>
        <strain evidence="1">Duluth1</strain>
        <tissue evidence="1">Whole animal</tissue>
    </source>
</reference>
<proteinExistence type="predicted"/>
<evidence type="ECO:0000313" key="2">
    <source>
        <dbReference type="Proteomes" id="UP000828390"/>
    </source>
</evidence>
<dbReference type="Proteomes" id="UP000828390">
    <property type="component" value="Unassembled WGS sequence"/>
</dbReference>
<name>A0A9D4MCY2_DREPO</name>
<keyword evidence="2" id="KW-1185">Reference proteome</keyword>
<dbReference type="EMBL" id="JAIWYP010000002">
    <property type="protein sequence ID" value="KAH3874368.1"/>
    <property type="molecule type" value="Genomic_DNA"/>
</dbReference>
<evidence type="ECO:0000313" key="1">
    <source>
        <dbReference type="EMBL" id="KAH3874368.1"/>
    </source>
</evidence>
<comment type="caution">
    <text evidence="1">The sequence shown here is derived from an EMBL/GenBank/DDBJ whole genome shotgun (WGS) entry which is preliminary data.</text>
</comment>
<gene>
    <name evidence="1" type="ORF">DPMN_037610</name>
</gene>
<dbReference type="AlphaFoldDB" id="A0A9D4MCY2"/>
<accession>A0A9D4MCY2</accession>
<reference evidence="1" key="1">
    <citation type="journal article" date="2019" name="bioRxiv">
        <title>The Genome of the Zebra Mussel, Dreissena polymorpha: A Resource for Invasive Species Research.</title>
        <authorList>
            <person name="McCartney M.A."/>
            <person name="Auch B."/>
            <person name="Kono T."/>
            <person name="Mallez S."/>
            <person name="Zhang Y."/>
            <person name="Obille A."/>
            <person name="Becker A."/>
            <person name="Abrahante J.E."/>
            <person name="Garbe J."/>
            <person name="Badalamenti J.P."/>
            <person name="Herman A."/>
            <person name="Mangelson H."/>
            <person name="Liachko I."/>
            <person name="Sullivan S."/>
            <person name="Sone E.D."/>
            <person name="Koren S."/>
            <person name="Silverstein K.A.T."/>
            <person name="Beckman K.B."/>
            <person name="Gohl D.M."/>
        </authorList>
    </citation>
    <scope>NUCLEOTIDE SEQUENCE</scope>
    <source>
        <strain evidence="1">Duluth1</strain>
        <tissue evidence="1">Whole animal</tissue>
    </source>
</reference>
<organism evidence="1 2">
    <name type="scientific">Dreissena polymorpha</name>
    <name type="common">Zebra mussel</name>
    <name type="synonym">Mytilus polymorpha</name>
    <dbReference type="NCBI Taxonomy" id="45954"/>
    <lineage>
        <taxon>Eukaryota</taxon>
        <taxon>Metazoa</taxon>
        <taxon>Spiralia</taxon>
        <taxon>Lophotrochozoa</taxon>
        <taxon>Mollusca</taxon>
        <taxon>Bivalvia</taxon>
        <taxon>Autobranchia</taxon>
        <taxon>Heteroconchia</taxon>
        <taxon>Euheterodonta</taxon>
        <taxon>Imparidentia</taxon>
        <taxon>Neoheterodontei</taxon>
        <taxon>Myida</taxon>
        <taxon>Dreissenoidea</taxon>
        <taxon>Dreissenidae</taxon>
        <taxon>Dreissena</taxon>
    </lineage>
</organism>